<dbReference type="GO" id="GO:0009245">
    <property type="term" value="P:lipid A biosynthetic process"/>
    <property type="evidence" value="ECO:0007669"/>
    <property type="project" value="TreeGrafter"/>
</dbReference>
<dbReference type="OrthoDB" id="9804551at2"/>
<dbReference type="Pfam" id="PF00550">
    <property type="entry name" value="PP-binding"/>
    <property type="match status" value="1"/>
</dbReference>
<dbReference type="GO" id="GO:0005829">
    <property type="term" value="C:cytosol"/>
    <property type="evidence" value="ECO:0007669"/>
    <property type="project" value="TreeGrafter"/>
</dbReference>
<dbReference type="NCBIfam" id="TIGR00517">
    <property type="entry name" value="acyl_carrier"/>
    <property type="match status" value="1"/>
</dbReference>
<evidence type="ECO:0000256" key="10">
    <source>
        <dbReference type="RuleBase" id="RU003545"/>
    </source>
</evidence>
<dbReference type="UniPathway" id="UPA00094"/>
<dbReference type="PROSITE" id="PS50075">
    <property type="entry name" value="CARRIER"/>
    <property type="match status" value="1"/>
</dbReference>
<keyword evidence="4 8" id="KW-0276">Fatty acid metabolism</keyword>
<dbReference type="SUPFAM" id="SSF47336">
    <property type="entry name" value="ACP-like"/>
    <property type="match status" value="1"/>
</dbReference>
<dbReference type="NCBIfam" id="NF002148">
    <property type="entry name" value="PRK00982.1-2"/>
    <property type="match status" value="1"/>
</dbReference>
<dbReference type="NCBIfam" id="NF002150">
    <property type="entry name" value="PRK00982.1-4"/>
    <property type="match status" value="1"/>
</dbReference>
<comment type="function">
    <text evidence="8 10">Carrier of the growing fatty acid chain in fatty acid biosynthesis.</text>
</comment>
<comment type="similarity">
    <text evidence="8">Belongs to the acyl carrier protein (ACP) family.</text>
</comment>
<dbReference type="GO" id="GO:0000035">
    <property type="term" value="F:acyl binding"/>
    <property type="evidence" value="ECO:0007669"/>
    <property type="project" value="TreeGrafter"/>
</dbReference>
<dbReference type="UniPathway" id="UPA00360"/>
<proteinExistence type="inferred from homology"/>
<dbReference type="InterPro" id="IPR036736">
    <property type="entry name" value="ACP-like_sf"/>
</dbReference>
<dbReference type="AlphaFoldDB" id="A0A8G2DVV7"/>
<gene>
    <name evidence="8" type="primary">acpP</name>
    <name evidence="12" type="ORF">EWH12_14785</name>
</gene>
<evidence type="ECO:0000256" key="2">
    <source>
        <dbReference type="ARBA" id="ARBA00022516"/>
    </source>
</evidence>
<feature type="modified residue" description="O-(pantetheine 4'-phosphoryl)serine" evidence="8">
    <location>
        <position position="37"/>
    </location>
</feature>
<accession>A0A8G2DVV7</accession>
<organism evidence="12 13">
    <name type="scientific">Sphingobium cupriresistens</name>
    <dbReference type="NCBI Taxonomy" id="1132417"/>
    <lineage>
        <taxon>Bacteria</taxon>
        <taxon>Pseudomonadati</taxon>
        <taxon>Pseudomonadota</taxon>
        <taxon>Alphaproteobacteria</taxon>
        <taxon>Sphingomonadales</taxon>
        <taxon>Sphingomonadaceae</taxon>
        <taxon>Sphingobium</taxon>
    </lineage>
</organism>
<evidence type="ECO:0000313" key="13">
    <source>
        <dbReference type="Proteomes" id="UP000291572"/>
    </source>
</evidence>
<keyword evidence="6 8" id="KW-0275">Fatty acid biosynthesis</keyword>
<keyword evidence="8" id="KW-0963">Cytoplasm</keyword>
<sequence>MSDIAERITEIVIEHMGVYPDQVTPEARFLEDLGGDSLDVVELVMALEDDFGIAIPDADVEGIKTVQDAIRYVEAAGRT</sequence>
<dbReference type="GO" id="GO:0000036">
    <property type="term" value="F:acyl carrier activity"/>
    <property type="evidence" value="ECO:0007669"/>
    <property type="project" value="UniProtKB-UniRule"/>
</dbReference>
<dbReference type="Proteomes" id="UP000291572">
    <property type="component" value="Unassembled WGS sequence"/>
</dbReference>
<evidence type="ECO:0000256" key="4">
    <source>
        <dbReference type="ARBA" id="ARBA00022832"/>
    </source>
</evidence>
<comment type="PTM">
    <text evidence="8">4'-phosphopantetheine is transferred from CoA to a specific serine of apo-ACP by AcpS. This modification is essential for activity because fatty acids are bound in thioester linkage to the sulfhydryl of the prosthetic group.</text>
</comment>
<keyword evidence="3 8" id="KW-0597">Phosphoprotein</keyword>
<keyword evidence="2 8" id="KW-0444">Lipid biosynthesis</keyword>
<dbReference type="InterPro" id="IPR009081">
    <property type="entry name" value="PP-bd_ACP"/>
</dbReference>
<evidence type="ECO:0000256" key="9">
    <source>
        <dbReference type="NCBIfam" id="TIGR00517"/>
    </source>
</evidence>
<comment type="subcellular location">
    <subcellularLocation>
        <location evidence="8">Cytoplasm</location>
    </subcellularLocation>
</comment>
<evidence type="ECO:0000256" key="7">
    <source>
        <dbReference type="ARBA" id="ARBA00024328"/>
    </source>
</evidence>
<name>A0A8G2DVV7_9SPHN</name>
<comment type="PTM">
    <text evidence="10">4'-phosphopantetheine is transferred from CoA to a specific serine of apo-ACP by acpS.</text>
</comment>
<dbReference type="GO" id="GO:0016020">
    <property type="term" value="C:membrane"/>
    <property type="evidence" value="ECO:0007669"/>
    <property type="project" value="GOC"/>
</dbReference>
<dbReference type="GO" id="GO:0036104">
    <property type="term" value="P:Kdo2-lipid A biosynthetic process"/>
    <property type="evidence" value="ECO:0007669"/>
    <property type="project" value="UniProtKB-UniPathway"/>
</dbReference>
<protein>
    <recommendedName>
        <fullName evidence="8 9">Acyl carrier protein</fullName>
        <shortName evidence="8">ACP</shortName>
    </recommendedName>
</protein>
<dbReference type="RefSeq" id="WP_129927031.1">
    <property type="nucleotide sequence ID" value="NZ_SEOO01000025.1"/>
</dbReference>
<reference evidence="12 13" key="1">
    <citation type="submission" date="2019-02" db="EMBL/GenBank/DDBJ databases">
        <authorList>
            <person name="Feng G."/>
        </authorList>
    </citation>
    <scope>NUCLEOTIDE SEQUENCE [LARGE SCALE GENOMIC DNA]</scope>
    <source>
        <strain evidence="12 13">CCTCC AB 2011146</strain>
    </source>
</reference>
<dbReference type="HAMAP" id="MF_01217">
    <property type="entry name" value="Acyl_carrier"/>
    <property type="match status" value="1"/>
</dbReference>
<evidence type="ECO:0000256" key="5">
    <source>
        <dbReference type="ARBA" id="ARBA00023098"/>
    </source>
</evidence>
<dbReference type="EMBL" id="SEOO01000025">
    <property type="protein sequence ID" value="RYM09225.1"/>
    <property type="molecule type" value="Genomic_DNA"/>
</dbReference>
<dbReference type="NCBIfam" id="NF002151">
    <property type="entry name" value="PRK00982.1-5"/>
    <property type="match status" value="1"/>
</dbReference>
<evidence type="ECO:0000256" key="3">
    <source>
        <dbReference type="ARBA" id="ARBA00022553"/>
    </source>
</evidence>
<comment type="pathway">
    <text evidence="7">Glycolipid biosynthesis; KDO(2)-lipid A biosynthesis.</text>
</comment>
<evidence type="ECO:0000259" key="11">
    <source>
        <dbReference type="PROSITE" id="PS50075"/>
    </source>
</evidence>
<dbReference type="PROSITE" id="PS00012">
    <property type="entry name" value="PHOSPHOPANTETHEINE"/>
    <property type="match status" value="1"/>
</dbReference>
<evidence type="ECO:0000256" key="8">
    <source>
        <dbReference type="HAMAP-Rule" id="MF_01217"/>
    </source>
</evidence>
<dbReference type="PANTHER" id="PTHR20863:SF76">
    <property type="entry name" value="CARRIER DOMAIN-CONTAINING PROTEIN"/>
    <property type="match status" value="1"/>
</dbReference>
<keyword evidence="1 8" id="KW-0596">Phosphopantetheine</keyword>
<dbReference type="Gene3D" id="1.10.1200.10">
    <property type="entry name" value="ACP-like"/>
    <property type="match status" value="1"/>
</dbReference>
<dbReference type="PANTHER" id="PTHR20863">
    <property type="entry name" value="ACYL CARRIER PROTEIN"/>
    <property type="match status" value="1"/>
</dbReference>
<evidence type="ECO:0000256" key="6">
    <source>
        <dbReference type="ARBA" id="ARBA00023160"/>
    </source>
</evidence>
<feature type="domain" description="Carrier" evidence="11">
    <location>
        <begin position="2"/>
        <end position="77"/>
    </location>
</feature>
<comment type="pathway">
    <text evidence="8 10">Lipid metabolism; fatty acid biosynthesis.</text>
</comment>
<dbReference type="InterPro" id="IPR006162">
    <property type="entry name" value="Ppantetheine_attach_site"/>
</dbReference>
<keyword evidence="5 8" id="KW-0443">Lipid metabolism</keyword>
<comment type="caution">
    <text evidence="12">The sequence shown here is derived from an EMBL/GenBank/DDBJ whole genome shotgun (WGS) entry which is preliminary data.</text>
</comment>
<evidence type="ECO:0000313" key="12">
    <source>
        <dbReference type="EMBL" id="RYM09225.1"/>
    </source>
</evidence>
<dbReference type="InterPro" id="IPR003231">
    <property type="entry name" value="ACP"/>
</dbReference>
<evidence type="ECO:0000256" key="1">
    <source>
        <dbReference type="ARBA" id="ARBA00022450"/>
    </source>
</evidence>